<dbReference type="SUPFAM" id="SSF49785">
    <property type="entry name" value="Galactose-binding domain-like"/>
    <property type="match status" value="1"/>
</dbReference>
<dbReference type="Gene3D" id="2.60.120.260">
    <property type="entry name" value="Galactose-binding domain-like"/>
    <property type="match status" value="1"/>
</dbReference>
<proteinExistence type="predicted"/>
<evidence type="ECO:0000313" key="2">
    <source>
        <dbReference type="EMBL" id="QEC49313.1"/>
    </source>
</evidence>
<dbReference type="RefSeq" id="WP_146921676.1">
    <property type="nucleotide sequence ID" value="NZ_CP042430.1"/>
</dbReference>
<dbReference type="OrthoDB" id="5240615at2"/>
<dbReference type="AlphaFoldDB" id="A0A5B8U880"/>
<dbReference type="Pfam" id="PF08530">
    <property type="entry name" value="PepX_C"/>
    <property type="match status" value="1"/>
</dbReference>
<dbReference type="KEGG" id="bsol:FSW04_18165"/>
<accession>A0A5B8U880</accession>
<evidence type="ECO:0000259" key="1">
    <source>
        <dbReference type="SMART" id="SM00939"/>
    </source>
</evidence>
<evidence type="ECO:0000313" key="3">
    <source>
        <dbReference type="Proteomes" id="UP000321805"/>
    </source>
</evidence>
<organism evidence="2 3">
    <name type="scientific">Baekduia soli</name>
    <dbReference type="NCBI Taxonomy" id="496014"/>
    <lineage>
        <taxon>Bacteria</taxon>
        <taxon>Bacillati</taxon>
        <taxon>Actinomycetota</taxon>
        <taxon>Thermoleophilia</taxon>
        <taxon>Solirubrobacterales</taxon>
        <taxon>Baekduiaceae</taxon>
        <taxon>Baekduia</taxon>
    </lineage>
</organism>
<dbReference type="InterPro" id="IPR008979">
    <property type="entry name" value="Galactose-bd-like_sf"/>
</dbReference>
<dbReference type="GO" id="GO:0008239">
    <property type="term" value="F:dipeptidyl-peptidase activity"/>
    <property type="evidence" value="ECO:0007669"/>
    <property type="project" value="InterPro"/>
</dbReference>
<reference evidence="2 3" key="1">
    <citation type="journal article" date="2018" name="J. Microbiol.">
        <title>Baekduia soli gen. nov., sp. nov., a novel bacterium isolated from the soil of Baekdu Mountain and proposal of a novel family name, Baekduiaceae fam. nov.</title>
        <authorList>
            <person name="An D.S."/>
            <person name="Siddiqi M.Z."/>
            <person name="Kim K.H."/>
            <person name="Yu H.S."/>
            <person name="Im W.T."/>
        </authorList>
    </citation>
    <scope>NUCLEOTIDE SEQUENCE [LARGE SCALE GENOMIC DNA]</scope>
    <source>
        <strain evidence="2 3">BR7-21</strain>
    </source>
</reference>
<dbReference type="InterPro" id="IPR013736">
    <property type="entry name" value="Xaa-Pro_dipept_C"/>
</dbReference>
<dbReference type="SMART" id="SM00939">
    <property type="entry name" value="PepX_C"/>
    <property type="match status" value="1"/>
</dbReference>
<gene>
    <name evidence="2" type="ORF">FSW04_18165</name>
</gene>
<feature type="domain" description="Xaa-Pro dipeptidyl-peptidase C-terminal" evidence="1">
    <location>
        <begin position="183"/>
        <end position="428"/>
    </location>
</feature>
<protein>
    <recommendedName>
        <fullName evidence="1">Xaa-Pro dipeptidyl-peptidase C-terminal domain-containing protein</fullName>
    </recommendedName>
</protein>
<keyword evidence="3" id="KW-1185">Reference proteome</keyword>
<sequence>MHDARPASATGGQAWALKRIRQGDRTCKANQVLHAQAIDLLAKTRANRYYRPKVADPLAPITFVSKIRTPVFLACQFTDEQTGGHCPDLAQHFTGTRRAWFTFTNGTHIDSLDPATFNRWFDFLELYVARRAPNLPVATRALAPVVFSSAMGIPDVQLPDDPIQAQPDYASALSAFEALPPVRILFDNGAGGAVPGAPFAGFEQSFAGYPLPGTRAGSWYLGAGGTLTAAPPATAAADAYTYNKGARPATSFIGNTSAGPGGLWTATPVYRWLPSPEGTSLSYVSDPLAADTTVVGGGALEAWIKASVPDVDLQVGISEVRPDGGETFVQNGWLRASRRKLDAARSATLTPVLSLRRADAAALPSGRWSRVTVPLYVQGHVYRAGSRIRVTVSAPSGDQPVWAFGDTVPRGRATVRLAHSAAMPSRLVLPVVAGVTVPTPLPPCPSLRGEPCRVYAPTANRPGGAVG</sequence>
<dbReference type="EMBL" id="CP042430">
    <property type="protein sequence ID" value="QEC49313.1"/>
    <property type="molecule type" value="Genomic_DNA"/>
</dbReference>
<dbReference type="Proteomes" id="UP000321805">
    <property type="component" value="Chromosome"/>
</dbReference>
<name>A0A5B8U880_9ACTN</name>